<dbReference type="AlphaFoldDB" id="A0A0F6U338"/>
<accession>A0A0F6U338</accession>
<dbReference type="Proteomes" id="UP000034103">
    <property type="component" value="Chromosome"/>
</dbReference>
<evidence type="ECO:0000313" key="2">
    <source>
        <dbReference type="Proteomes" id="UP000034103"/>
    </source>
</evidence>
<evidence type="ECO:0000313" key="1">
    <source>
        <dbReference type="EMBL" id="AKE63712.1"/>
    </source>
</evidence>
<sequence>MTEINPFLDFIGDRVSMVGNFITLVYQNLVNLPKDVFWSQKFPFVFVSQTWYIK</sequence>
<organism evidence="1 2">
    <name type="scientific">Microcystis aeruginosa NIES-2549</name>
    <dbReference type="NCBI Taxonomy" id="1641812"/>
    <lineage>
        <taxon>Bacteria</taxon>
        <taxon>Bacillati</taxon>
        <taxon>Cyanobacteriota</taxon>
        <taxon>Cyanophyceae</taxon>
        <taxon>Oscillatoriophycideae</taxon>
        <taxon>Chroococcales</taxon>
        <taxon>Microcystaceae</taxon>
        <taxon>Microcystis</taxon>
    </lineage>
</organism>
<name>A0A0F6U338_MICAE</name>
<dbReference type="EMBL" id="CP011304">
    <property type="protein sequence ID" value="AKE63712.1"/>
    <property type="molecule type" value="Genomic_DNA"/>
</dbReference>
<reference evidence="1 2" key="1">
    <citation type="journal article" date="2015" name="Genome Announc.">
        <title>Complete Genome Sequence of Microcystis aeruginosa NIES-2549, a Bloom-Forming Cyanobacterium from Lake Kasumigaura, Japan.</title>
        <authorList>
            <person name="Yamaguchi H."/>
            <person name="Suzuki S."/>
            <person name="Tanabe Y."/>
            <person name="Osana Y."/>
            <person name="Shimura Y."/>
            <person name="Ishida K."/>
            <person name="Kawachi M."/>
        </authorList>
    </citation>
    <scope>NUCLEOTIDE SEQUENCE [LARGE SCALE GENOMIC DNA]</scope>
    <source>
        <strain evidence="1 2">NIES-2549</strain>
    </source>
</reference>
<dbReference type="HOGENOM" id="CLU_3045289_0_0_3"/>
<proteinExistence type="predicted"/>
<gene>
    <name evidence="1" type="ORF">MYAER_1356</name>
</gene>
<protein>
    <submittedName>
        <fullName evidence="1">Uncharacterized protein</fullName>
    </submittedName>
</protein>